<sequence>MAEAIGAAASIIGIIGAAFTVIQEIRSARGRVQGTSETLDNVSKHLDAVDESLSLVREEKGLQTARVEVQVKAITDVATELRSFLDNLATRQREKAVSQFFHALKSGDKDDKKLQGILDQLDRARNELGLRISVAQVGLLGNLQDGFRVAFGVLDQTNTRVNKVLGINLALMDIVKNQALKQAGQTVDGTIAVNTADVLAIGMSAPDDTPSINSSNEARETNIYGNVTLGQARIMTGNIGVEGWQEMAGRKTTIANNQFGHDVRIITGDMGGEAARDFNNSFWK</sequence>
<dbReference type="VEuPathDB" id="FungiDB:FOMG_07643"/>
<dbReference type="VEuPathDB" id="FungiDB:FOIG_04634"/>
<dbReference type="AlphaFoldDB" id="A0A2H3TJ22"/>
<evidence type="ECO:0000313" key="1">
    <source>
        <dbReference type="EMBL" id="SCO84730.1"/>
    </source>
</evidence>
<dbReference type="VEuPathDB" id="FungiDB:FOZG_17471"/>
<protein>
    <submittedName>
        <fullName evidence="1">Uncharacterized protein</fullName>
    </submittedName>
</protein>
<organism evidence="1 2">
    <name type="scientific">Fusarium oxysporum</name>
    <name type="common">Fusarium vascular wilt</name>
    <dbReference type="NCBI Taxonomy" id="5507"/>
    <lineage>
        <taxon>Eukaryota</taxon>
        <taxon>Fungi</taxon>
        <taxon>Dikarya</taxon>
        <taxon>Ascomycota</taxon>
        <taxon>Pezizomycotina</taxon>
        <taxon>Sordariomycetes</taxon>
        <taxon>Hypocreomycetidae</taxon>
        <taxon>Hypocreales</taxon>
        <taxon>Nectriaceae</taxon>
        <taxon>Fusarium</taxon>
        <taxon>Fusarium oxysporum species complex</taxon>
    </lineage>
</organism>
<dbReference type="OrthoDB" id="3559235at2759"/>
<accession>A0A2H3TJ22</accession>
<name>A0A2H3TJ22_FUSOX</name>
<dbReference type="VEuPathDB" id="FungiDB:FOC1_g10000470"/>
<dbReference type="VEuPathDB" id="FungiDB:FOC4_g10002183"/>
<dbReference type="Proteomes" id="UP000219369">
    <property type="component" value="Unassembled WGS sequence"/>
</dbReference>
<dbReference type="EMBL" id="FMJY01000005">
    <property type="protein sequence ID" value="SCO84730.1"/>
    <property type="molecule type" value="Genomic_DNA"/>
</dbReference>
<proteinExistence type="predicted"/>
<dbReference type="VEuPathDB" id="FungiDB:FOXG_16109"/>
<gene>
    <name evidence="1" type="ORF">FRV6_08857</name>
</gene>
<evidence type="ECO:0000313" key="2">
    <source>
        <dbReference type="Proteomes" id="UP000219369"/>
    </source>
</evidence>
<reference evidence="2" key="1">
    <citation type="submission" date="2016-09" db="EMBL/GenBank/DDBJ databases">
        <authorList>
            <person name="Guldener U."/>
        </authorList>
    </citation>
    <scope>NUCLEOTIDE SEQUENCE [LARGE SCALE GENOMIC DNA]</scope>
    <source>
        <strain evidence="2">V64-1</strain>
    </source>
</reference>